<dbReference type="RefSeq" id="WP_281457386.1">
    <property type="nucleotide sequence ID" value="NZ_JASAOF010000015.1"/>
</dbReference>
<protein>
    <recommendedName>
        <fullName evidence="4">WxL domain-containing protein</fullName>
    </recommendedName>
</protein>
<feature type="signal peptide" evidence="1">
    <location>
        <begin position="1"/>
        <end position="32"/>
    </location>
</feature>
<feature type="chain" id="PRO_5046548319" description="WxL domain-containing protein" evidence="1">
    <location>
        <begin position="33"/>
        <end position="185"/>
    </location>
</feature>
<dbReference type="Proteomes" id="UP001237595">
    <property type="component" value="Unassembled WGS sequence"/>
</dbReference>
<proteinExistence type="predicted"/>
<evidence type="ECO:0000313" key="2">
    <source>
        <dbReference type="EMBL" id="MDI2031100.1"/>
    </source>
</evidence>
<reference evidence="2 3" key="1">
    <citation type="submission" date="2023-04" db="EMBL/GenBank/DDBJ databases">
        <title>Draft genome sequence of Saccharopolyspora sp. TS4A08 isolated from sweet potato rhizospheric soil.</title>
        <authorList>
            <person name="Suksaard P."/>
            <person name="Duangmal K."/>
        </authorList>
    </citation>
    <scope>NUCLEOTIDE SEQUENCE [LARGE SCALE GENOMIC DNA]</scope>
    <source>
        <strain evidence="2 3">TS4A08</strain>
    </source>
</reference>
<keyword evidence="1" id="KW-0732">Signal</keyword>
<keyword evidence="3" id="KW-1185">Reference proteome</keyword>
<evidence type="ECO:0008006" key="4">
    <source>
        <dbReference type="Google" id="ProtNLM"/>
    </source>
</evidence>
<sequence length="185" mass="18149">MLRDVRKGREMRRVVLGTTAALLVVGATPAYAVDTAVTFTVQGAALTVAGPANASLPSASIGAPTSGPLGTVTVSDQRGVVPAPWTSTVNSTDFVTGASGPSETIPNGNISYASGPATSTAGAGTFTPGQPTTGDAVPLDTAKTAFSHVGGGGANTAGWNPRLTVNVPPTAAQGTYTGTVTHSVA</sequence>
<accession>A0ABT6PSW2</accession>
<dbReference type="EMBL" id="JASAOF010000015">
    <property type="protein sequence ID" value="MDI2031100.1"/>
    <property type="molecule type" value="Genomic_DNA"/>
</dbReference>
<gene>
    <name evidence="2" type="ORF">QFW96_20885</name>
</gene>
<evidence type="ECO:0000313" key="3">
    <source>
        <dbReference type="Proteomes" id="UP001237595"/>
    </source>
</evidence>
<comment type="caution">
    <text evidence="2">The sequence shown here is derived from an EMBL/GenBank/DDBJ whole genome shotgun (WGS) entry which is preliminary data.</text>
</comment>
<name>A0ABT6PSW2_9PSEU</name>
<evidence type="ECO:0000256" key="1">
    <source>
        <dbReference type="SAM" id="SignalP"/>
    </source>
</evidence>
<organism evidence="2 3">
    <name type="scientific">Saccharopolyspora ipomoeae</name>
    <dbReference type="NCBI Taxonomy" id="3042027"/>
    <lineage>
        <taxon>Bacteria</taxon>
        <taxon>Bacillati</taxon>
        <taxon>Actinomycetota</taxon>
        <taxon>Actinomycetes</taxon>
        <taxon>Pseudonocardiales</taxon>
        <taxon>Pseudonocardiaceae</taxon>
        <taxon>Saccharopolyspora</taxon>
    </lineage>
</organism>